<sequence>MPFILARLAAAHPGEPDHPGPRCSAEFAQRASRAATTGPANGGTAGRVRPGPAGSGQRRPSRTASWTGRQRAAATCR</sequence>
<accession>A0A3A9Y6S9</accession>
<dbReference type="Proteomes" id="UP000275865">
    <property type="component" value="Unassembled WGS sequence"/>
</dbReference>
<reference evidence="2 3" key="1">
    <citation type="submission" date="2018-09" db="EMBL/GenBank/DDBJ databases">
        <title>Micromonospora sp. nov. MS1-9, isolated from a root of Musa sp.</title>
        <authorList>
            <person name="Kuncharoen N."/>
            <person name="Kudo T."/>
            <person name="Ohkuma M."/>
            <person name="Yuki M."/>
            <person name="Tanasupawat S."/>
        </authorList>
    </citation>
    <scope>NUCLEOTIDE SEQUENCE [LARGE SCALE GENOMIC DNA]</scope>
    <source>
        <strain evidence="2 3">MS1-9</strain>
    </source>
</reference>
<organism evidence="2 3">
    <name type="scientific">Micromonospora musae</name>
    <dbReference type="NCBI Taxonomy" id="1894970"/>
    <lineage>
        <taxon>Bacteria</taxon>
        <taxon>Bacillati</taxon>
        <taxon>Actinomycetota</taxon>
        <taxon>Actinomycetes</taxon>
        <taxon>Micromonosporales</taxon>
        <taxon>Micromonosporaceae</taxon>
        <taxon>Micromonospora</taxon>
    </lineage>
</organism>
<feature type="region of interest" description="Disordered" evidence="1">
    <location>
        <begin position="10"/>
        <end position="77"/>
    </location>
</feature>
<evidence type="ECO:0000313" key="3">
    <source>
        <dbReference type="Proteomes" id="UP000275865"/>
    </source>
</evidence>
<proteinExistence type="predicted"/>
<gene>
    <name evidence="2" type="ORF">D7044_12170</name>
</gene>
<dbReference type="AlphaFoldDB" id="A0A3A9Y6S9"/>
<evidence type="ECO:0000313" key="2">
    <source>
        <dbReference type="EMBL" id="RKN32969.1"/>
    </source>
</evidence>
<dbReference type="EMBL" id="RAZT01000005">
    <property type="protein sequence ID" value="RKN32969.1"/>
    <property type="molecule type" value="Genomic_DNA"/>
</dbReference>
<comment type="caution">
    <text evidence="2">The sequence shown here is derived from an EMBL/GenBank/DDBJ whole genome shotgun (WGS) entry which is preliminary data.</text>
</comment>
<name>A0A3A9Y6S9_9ACTN</name>
<evidence type="ECO:0000256" key="1">
    <source>
        <dbReference type="SAM" id="MobiDB-lite"/>
    </source>
</evidence>
<protein>
    <submittedName>
        <fullName evidence="2">Uncharacterized protein</fullName>
    </submittedName>
</protein>